<keyword evidence="5" id="KW-1185">Reference proteome</keyword>
<keyword evidence="2" id="KW-1133">Transmembrane helix</keyword>
<feature type="signal peptide" evidence="3">
    <location>
        <begin position="1"/>
        <end position="26"/>
    </location>
</feature>
<name>A0A9Q0BBD5_9HYPO</name>
<evidence type="ECO:0000256" key="3">
    <source>
        <dbReference type="SAM" id="SignalP"/>
    </source>
</evidence>
<feature type="chain" id="PRO_5040481387" description="Extracellular membrane protein CFEM domain-containing protein" evidence="3">
    <location>
        <begin position="27"/>
        <end position="248"/>
    </location>
</feature>
<organism evidence="4 5">
    <name type="scientific">Emericellopsis cladophorae</name>
    <dbReference type="NCBI Taxonomy" id="2686198"/>
    <lineage>
        <taxon>Eukaryota</taxon>
        <taxon>Fungi</taxon>
        <taxon>Dikarya</taxon>
        <taxon>Ascomycota</taxon>
        <taxon>Pezizomycotina</taxon>
        <taxon>Sordariomycetes</taxon>
        <taxon>Hypocreomycetidae</taxon>
        <taxon>Hypocreales</taxon>
        <taxon>Bionectriaceae</taxon>
        <taxon>Emericellopsis</taxon>
    </lineage>
</organism>
<evidence type="ECO:0000313" key="5">
    <source>
        <dbReference type="Proteomes" id="UP001055219"/>
    </source>
</evidence>
<reference evidence="4" key="2">
    <citation type="submission" date="2022-07" db="EMBL/GenBank/DDBJ databases">
        <authorList>
            <person name="Goncalves M.F.M."/>
            <person name="Hilario S."/>
            <person name="Van De Peer Y."/>
            <person name="Esteves A.C."/>
            <person name="Alves A."/>
        </authorList>
    </citation>
    <scope>NUCLEOTIDE SEQUENCE</scope>
    <source>
        <strain evidence="4">MUM 19.33</strain>
    </source>
</reference>
<feature type="compositionally biased region" description="Low complexity" evidence="1">
    <location>
        <begin position="140"/>
        <end position="163"/>
    </location>
</feature>
<reference evidence="4" key="1">
    <citation type="journal article" date="2021" name="J Fungi (Basel)">
        <title>Genomic and Metabolomic Analyses of the Marine Fungus Emericellopsis cladophorae: Insights into Saltwater Adaptability Mechanisms and Its Biosynthetic Potential.</title>
        <authorList>
            <person name="Goncalves M.F.M."/>
            <person name="Hilario S."/>
            <person name="Van de Peer Y."/>
            <person name="Esteves A.C."/>
            <person name="Alves A."/>
        </authorList>
    </citation>
    <scope>NUCLEOTIDE SEQUENCE</scope>
    <source>
        <strain evidence="4">MUM 19.33</strain>
    </source>
</reference>
<dbReference type="RefSeq" id="XP_051359392.1">
    <property type="nucleotide sequence ID" value="XM_051509660.1"/>
</dbReference>
<evidence type="ECO:0000256" key="1">
    <source>
        <dbReference type="SAM" id="MobiDB-lite"/>
    </source>
</evidence>
<protein>
    <recommendedName>
        <fullName evidence="6">Extracellular membrane protein CFEM domain-containing protein</fullName>
    </recommendedName>
</protein>
<dbReference type="EMBL" id="JAGIXG020000066">
    <property type="protein sequence ID" value="KAI6778536.1"/>
    <property type="molecule type" value="Genomic_DNA"/>
</dbReference>
<accession>A0A9Q0BBD5</accession>
<keyword evidence="3" id="KW-0732">Signal</keyword>
<proteinExistence type="predicted"/>
<comment type="caution">
    <text evidence="4">The sequence shown here is derived from an EMBL/GenBank/DDBJ whole genome shotgun (WGS) entry which is preliminary data.</text>
</comment>
<feature type="transmembrane region" description="Helical" evidence="2">
    <location>
        <begin position="181"/>
        <end position="200"/>
    </location>
</feature>
<dbReference type="AlphaFoldDB" id="A0A9Q0BBD5"/>
<dbReference type="GeneID" id="75831546"/>
<evidence type="ECO:0000313" key="4">
    <source>
        <dbReference type="EMBL" id="KAI6778536.1"/>
    </source>
</evidence>
<keyword evidence="2" id="KW-0472">Membrane</keyword>
<dbReference type="Proteomes" id="UP001055219">
    <property type="component" value="Unassembled WGS sequence"/>
</dbReference>
<evidence type="ECO:0008006" key="6">
    <source>
        <dbReference type="Google" id="ProtNLM"/>
    </source>
</evidence>
<gene>
    <name evidence="4" type="ORF">J7T54_005060</name>
</gene>
<sequence length="248" mass="26505">MDSSRLTPCRVILLILLLGLHYFTGATPNDDFVAEVRDSEEYRALSDEGLCAQCPFAGVDEGSGCFGRKSAAEYSTCAEKTCFCAQESVNTTVNYIMDFVRDKCPGEQTWPGTAIQAADSYTGYCGLAAVRPLPIEEPLSTSASSAPLPTSSATSSAPATSSTSDDDGGGGGGPGLSTADIIGIVMGVLALLIAAIGIWLDHKNRWLRRWFGVTAQGAADPEDQPRRNSDRFNVHFNNLVMGQRQEHR</sequence>
<keyword evidence="2" id="KW-0812">Transmembrane</keyword>
<evidence type="ECO:0000256" key="2">
    <source>
        <dbReference type="SAM" id="Phobius"/>
    </source>
</evidence>
<feature type="region of interest" description="Disordered" evidence="1">
    <location>
        <begin position="140"/>
        <end position="172"/>
    </location>
</feature>